<dbReference type="PROSITE" id="PS00211">
    <property type="entry name" value="ABC_TRANSPORTER_1"/>
    <property type="match status" value="1"/>
</dbReference>
<dbReference type="SMART" id="SM00382">
    <property type="entry name" value="AAA"/>
    <property type="match status" value="1"/>
</dbReference>
<dbReference type="PANTHER" id="PTHR42734:SF17">
    <property type="entry name" value="METAL TRANSPORT SYSTEM ATP-BINDING PROTEIN TM_0124-RELATED"/>
    <property type="match status" value="1"/>
</dbReference>
<keyword evidence="7" id="KW-1185">Reference proteome</keyword>
<sequence>MAMIECSHLTMGYGSQIAVEDLSFSVEEGDYLCIVGPNGSGKSTLIKGLLGLAQPKSGSISYHGVSPREIGYLPQQTPVQRDFPASVWEVVLSGCIGSGGWRPFYTAAQKDRAAEMLRRIGAENLRGRSFRALSGGQRQRVLLARALCAADRLLLLDEPTAALDPGASAELYDMIDHLNRRHRVTVLMVSHDLASVRRANKVLQMATSRAFFGGVREYFESDALRRLEGGENHA</sequence>
<keyword evidence="4 6" id="KW-0067">ATP-binding</keyword>
<dbReference type="EMBL" id="JACRTB010000005">
    <property type="protein sequence ID" value="MBC8575576.1"/>
    <property type="molecule type" value="Genomic_DNA"/>
</dbReference>
<dbReference type="InterPro" id="IPR003439">
    <property type="entry name" value="ABC_transporter-like_ATP-bd"/>
</dbReference>
<dbReference type="Pfam" id="PF00005">
    <property type="entry name" value="ABC_tran"/>
    <property type="match status" value="1"/>
</dbReference>
<dbReference type="InterPro" id="IPR003593">
    <property type="entry name" value="AAA+_ATPase"/>
</dbReference>
<dbReference type="RefSeq" id="WP_262399200.1">
    <property type="nucleotide sequence ID" value="NZ_JACRTB010000005.1"/>
</dbReference>
<comment type="similarity">
    <text evidence="1">Belongs to the ABC transporter superfamily.</text>
</comment>
<evidence type="ECO:0000256" key="2">
    <source>
        <dbReference type="ARBA" id="ARBA00022448"/>
    </source>
</evidence>
<reference evidence="6 7" key="1">
    <citation type="submission" date="2020-08" db="EMBL/GenBank/DDBJ databases">
        <title>Genome public.</title>
        <authorList>
            <person name="Liu C."/>
            <person name="Sun Q."/>
        </authorList>
    </citation>
    <scope>NUCLEOTIDE SEQUENCE [LARGE SCALE GENOMIC DNA]</scope>
    <source>
        <strain evidence="6 7">BX1</strain>
    </source>
</reference>
<dbReference type="InterPro" id="IPR050153">
    <property type="entry name" value="Metal_Ion_Import_ABC"/>
</dbReference>
<dbReference type="InterPro" id="IPR027417">
    <property type="entry name" value="P-loop_NTPase"/>
</dbReference>
<dbReference type="Gene3D" id="3.40.50.300">
    <property type="entry name" value="P-loop containing nucleotide triphosphate hydrolases"/>
    <property type="match status" value="1"/>
</dbReference>
<gene>
    <name evidence="6" type="ORF">H8717_03995</name>
</gene>
<accession>A0ABR7NGQ1</accession>
<dbReference type="GO" id="GO:0005524">
    <property type="term" value="F:ATP binding"/>
    <property type="evidence" value="ECO:0007669"/>
    <property type="project" value="UniProtKB-KW"/>
</dbReference>
<name>A0ABR7NGQ1_9FIRM</name>
<keyword evidence="2" id="KW-0813">Transport</keyword>
<dbReference type="PROSITE" id="PS50893">
    <property type="entry name" value="ABC_TRANSPORTER_2"/>
    <property type="match status" value="1"/>
</dbReference>
<evidence type="ECO:0000256" key="3">
    <source>
        <dbReference type="ARBA" id="ARBA00022741"/>
    </source>
</evidence>
<feature type="domain" description="ABC transporter" evidence="5">
    <location>
        <begin position="4"/>
        <end position="232"/>
    </location>
</feature>
<comment type="caution">
    <text evidence="6">The sequence shown here is derived from an EMBL/GenBank/DDBJ whole genome shotgun (WGS) entry which is preliminary data.</text>
</comment>
<organism evidence="6 7">
    <name type="scientific">Yanshouia hominis</name>
    <dbReference type="NCBI Taxonomy" id="2763673"/>
    <lineage>
        <taxon>Bacteria</taxon>
        <taxon>Bacillati</taxon>
        <taxon>Bacillota</taxon>
        <taxon>Clostridia</taxon>
        <taxon>Eubacteriales</taxon>
        <taxon>Oscillospiraceae</taxon>
        <taxon>Yanshouia</taxon>
    </lineage>
</organism>
<dbReference type="Proteomes" id="UP000658131">
    <property type="component" value="Unassembled WGS sequence"/>
</dbReference>
<protein>
    <submittedName>
        <fullName evidence="6">Metal ABC transporter ATP-binding protein</fullName>
    </submittedName>
</protein>
<evidence type="ECO:0000256" key="4">
    <source>
        <dbReference type="ARBA" id="ARBA00022840"/>
    </source>
</evidence>
<evidence type="ECO:0000313" key="6">
    <source>
        <dbReference type="EMBL" id="MBC8575576.1"/>
    </source>
</evidence>
<keyword evidence="3" id="KW-0547">Nucleotide-binding</keyword>
<dbReference type="CDD" id="cd03235">
    <property type="entry name" value="ABC_Metallic_Cations"/>
    <property type="match status" value="1"/>
</dbReference>
<evidence type="ECO:0000259" key="5">
    <source>
        <dbReference type="PROSITE" id="PS50893"/>
    </source>
</evidence>
<dbReference type="PANTHER" id="PTHR42734">
    <property type="entry name" value="METAL TRANSPORT SYSTEM ATP-BINDING PROTEIN TM_0124-RELATED"/>
    <property type="match status" value="1"/>
</dbReference>
<dbReference type="InterPro" id="IPR017871">
    <property type="entry name" value="ABC_transporter-like_CS"/>
</dbReference>
<dbReference type="SUPFAM" id="SSF52540">
    <property type="entry name" value="P-loop containing nucleoside triphosphate hydrolases"/>
    <property type="match status" value="1"/>
</dbReference>
<evidence type="ECO:0000313" key="7">
    <source>
        <dbReference type="Proteomes" id="UP000658131"/>
    </source>
</evidence>
<proteinExistence type="inferred from homology"/>
<evidence type="ECO:0000256" key="1">
    <source>
        <dbReference type="ARBA" id="ARBA00005417"/>
    </source>
</evidence>